<comment type="caution">
    <text evidence="1">The sequence shown here is derived from an EMBL/GenBank/DDBJ whole genome shotgun (WGS) entry which is preliminary data.</text>
</comment>
<organism evidence="1 2">
    <name type="scientific">Hydrogenophaga atypica</name>
    <dbReference type="NCBI Taxonomy" id="249409"/>
    <lineage>
        <taxon>Bacteria</taxon>
        <taxon>Pseudomonadati</taxon>
        <taxon>Pseudomonadota</taxon>
        <taxon>Betaproteobacteria</taxon>
        <taxon>Burkholderiales</taxon>
        <taxon>Comamonadaceae</taxon>
        <taxon>Hydrogenophaga</taxon>
    </lineage>
</organism>
<accession>A0ABW2QKI3</accession>
<evidence type="ECO:0000313" key="1">
    <source>
        <dbReference type="EMBL" id="MFC7409649.1"/>
    </source>
</evidence>
<dbReference type="RefSeq" id="WP_382223631.1">
    <property type="nucleotide sequence ID" value="NZ_JBHTCA010000007.1"/>
</dbReference>
<sequence length="182" mass="19880">MTSTTFGYDRAEDRLWMSFDDGSPRLWFTRRMVSHLLGPMLQSFESTAPGGQGGASAAVRVALEHELAMNELMPGEQVLPIKMGLDTSSGSLEGEHLLCTGLTATFGADQCRMRFNTPEGDRGVQMGRVAMHRWLRGLHMVAGQAEWALPAPEWLTRSWLPDPVRALLLGAEPPPPAPDPGP</sequence>
<evidence type="ECO:0000313" key="2">
    <source>
        <dbReference type="Proteomes" id="UP001596501"/>
    </source>
</evidence>
<name>A0ABW2QKI3_9BURK</name>
<protein>
    <submittedName>
        <fullName evidence="1">Uncharacterized protein</fullName>
    </submittedName>
</protein>
<proteinExistence type="predicted"/>
<dbReference type="Proteomes" id="UP001596501">
    <property type="component" value="Unassembled WGS sequence"/>
</dbReference>
<reference evidence="2" key="1">
    <citation type="journal article" date="2019" name="Int. J. Syst. Evol. Microbiol.">
        <title>The Global Catalogue of Microorganisms (GCM) 10K type strain sequencing project: providing services to taxonomists for standard genome sequencing and annotation.</title>
        <authorList>
            <consortium name="The Broad Institute Genomics Platform"/>
            <consortium name="The Broad Institute Genome Sequencing Center for Infectious Disease"/>
            <person name="Wu L."/>
            <person name="Ma J."/>
        </authorList>
    </citation>
    <scope>NUCLEOTIDE SEQUENCE [LARGE SCALE GENOMIC DNA]</scope>
    <source>
        <strain evidence="2">CGMCC 1.12371</strain>
    </source>
</reference>
<dbReference type="EMBL" id="JBHTCA010000007">
    <property type="protein sequence ID" value="MFC7409649.1"/>
    <property type="molecule type" value="Genomic_DNA"/>
</dbReference>
<keyword evidence="2" id="KW-1185">Reference proteome</keyword>
<gene>
    <name evidence="1" type="ORF">ACFQPB_12330</name>
</gene>